<dbReference type="GO" id="GO:0042802">
    <property type="term" value="F:identical protein binding"/>
    <property type="evidence" value="ECO:0007669"/>
    <property type="project" value="TreeGrafter"/>
</dbReference>
<dbReference type="Gene3D" id="3.30.565.10">
    <property type="entry name" value="Histidine kinase-like ATPase, C-terminal domain"/>
    <property type="match status" value="1"/>
</dbReference>
<keyword evidence="5" id="KW-1185">Reference proteome</keyword>
<keyword evidence="1" id="KW-0175">Coiled coil</keyword>
<dbReference type="AlphaFoldDB" id="A0A926I7B1"/>
<evidence type="ECO:0000313" key="4">
    <source>
        <dbReference type="EMBL" id="MBC8560790.1"/>
    </source>
</evidence>
<dbReference type="Pfam" id="PF14501">
    <property type="entry name" value="HATPase_c_5"/>
    <property type="match status" value="1"/>
</dbReference>
<dbReference type="SUPFAM" id="SSF55874">
    <property type="entry name" value="ATPase domain of HSP90 chaperone/DNA topoisomerase II/histidine kinase"/>
    <property type="match status" value="1"/>
</dbReference>
<feature type="coiled-coil region" evidence="1">
    <location>
        <begin position="234"/>
        <end position="261"/>
    </location>
</feature>
<dbReference type="Proteomes" id="UP000610760">
    <property type="component" value="Unassembled WGS sequence"/>
</dbReference>
<keyword evidence="2" id="KW-1133">Transmembrane helix</keyword>
<feature type="transmembrane region" description="Helical" evidence="2">
    <location>
        <begin position="60"/>
        <end position="78"/>
    </location>
</feature>
<feature type="transmembrane region" description="Helical" evidence="2">
    <location>
        <begin position="85"/>
        <end position="109"/>
    </location>
</feature>
<name>A0A926I7B1_9FIRM</name>
<feature type="domain" description="Histidine kinase/HSP90-like ATPase" evidence="3">
    <location>
        <begin position="322"/>
        <end position="426"/>
    </location>
</feature>
<dbReference type="RefSeq" id="WP_249296076.1">
    <property type="nucleotide sequence ID" value="NZ_JACRSV010000004.1"/>
</dbReference>
<evidence type="ECO:0000256" key="2">
    <source>
        <dbReference type="SAM" id="Phobius"/>
    </source>
</evidence>
<feature type="transmembrane region" description="Helical" evidence="2">
    <location>
        <begin position="159"/>
        <end position="177"/>
    </location>
</feature>
<feature type="transmembrane region" description="Helical" evidence="2">
    <location>
        <begin position="6"/>
        <end position="25"/>
    </location>
</feature>
<evidence type="ECO:0000256" key="1">
    <source>
        <dbReference type="SAM" id="Coils"/>
    </source>
</evidence>
<feature type="transmembrane region" description="Helical" evidence="2">
    <location>
        <begin position="37"/>
        <end position="54"/>
    </location>
</feature>
<protein>
    <submittedName>
        <fullName evidence="4">GHKL domain-containing protein</fullName>
    </submittedName>
</protein>
<keyword evidence="2" id="KW-0472">Membrane</keyword>
<dbReference type="CDD" id="cd16935">
    <property type="entry name" value="HATPase_AgrC-ComD-like"/>
    <property type="match status" value="1"/>
</dbReference>
<accession>A0A926I7B1</accession>
<feature type="transmembrane region" description="Helical" evidence="2">
    <location>
        <begin position="129"/>
        <end position="147"/>
    </location>
</feature>
<reference evidence="4" key="1">
    <citation type="submission" date="2020-08" db="EMBL/GenBank/DDBJ databases">
        <title>Genome public.</title>
        <authorList>
            <person name="Liu C."/>
            <person name="Sun Q."/>
        </authorList>
    </citation>
    <scope>NUCLEOTIDE SEQUENCE</scope>
    <source>
        <strain evidence="4">NSJ-33</strain>
    </source>
</reference>
<proteinExistence type="predicted"/>
<dbReference type="PANTHER" id="PTHR40448">
    <property type="entry name" value="TWO-COMPONENT SENSOR HISTIDINE KINASE"/>
    <property type="match status" value="1"/>
</dbReference>
<comment type="caution">
    <text evidence="4">The sequence shown here is derived from an EMBL/GenBank/DDBJ whole genome shotgun (WGS) entry which is preliminary data.</text>
</comment>
<evidence type="ECO:0000259" key="3">
    <source>
        <dbReference type="SMART" id="SM00387"/>
    </source>
</evidence>
<organism evidence="4 5">
    <name type="scientific">Fumia xinanensis</name>
    <dbReference type="NCBI Taxonomy" id="2763659"/>
    <lineage>
        <taxon>Bacteria</taxon>
        <taxon>Bacillati</taxon>
        <taxon>Bacillota</taxon>
        <taxon>Clostridia</taxon>
        <taxon>Eubacteriales</taxon>
        <taxon>Oscillospiraceae</taxon>
        <taxon>Fumia</taxon>
    </lineage>
</organism>
<dbReference type="PANTHER" id="PTHR40448:SF1">
    <property type="entry name" value="TWO-COMPONENT SENSOR HISTIDINE KINASE"/>
    <property type="match status" value="1"/>
</dbReference>
<evidence type="ECO:0000313" key="5">
    <source>
        <dbReference type="Proteomes" id="UP000610760"/>
    </source>
</evidence>
<sequence length="429" mass="49546">MEKLEYLLRFLVPDAMMGLLLFDFCFRLYGKKYKANWIYIAAFLAFVGICVAVNQLFSAIINTAYSVIAFILLSVLLYRPSRRKIFCDVFFMTYCVIIDLVLGYVMLAINGQSELSGMMQNARLMWYNLLSKMIIYFSYRLVLSWMDHVPNRPLSLKQNIFLAVSSLGELGIVFYFSEFVNTTTTAVVVSAMCFGFLALNLYVVHQTEAIVRSKEAELQLQLYRQQEHIISTNYREIESRYEQSRRIIHDIRNQLQTLEQMDDTSQKAVYVEKIKENMDMLGVPKVCPSPLLNILFNDKKKLAASYKILLHLNFKHFSLDGFDEMDLLTIFANLIDNAIDACQSLPQNQRKIELRIHSYAGKLIASIENRYEGKCPEEPTQSFCTNKEGHMGIGLSNVQEIVSRYDGELEILTENQIFIVRLILDPVNQ</sequence>
<dbReference type="InterPro" id="IPR003594">
    <property type="entry name" value="HATPase_dom"/>
</dbReference>
<keyword evidence="2" id="KW-0812">Transmembrane</keyword>
<dbReference type="SMART" id="SM00387">
    <property type="entry name" value="HATPase_c"/>
    <property type="match status" value="1"/>
</dbReference>
<gene>
    <name evidence="4" type="ORF">H8710_12015</name>
</gene>
<dbReference type="InterPro" id="IPR036890">
    <property type="entry name" value="HATPase_C_sf"/>
</dbReference>
<dbReference type="EMBL" id="JACRSV010000004">
    <property type="protein sequence ID" value="MBC8560790.1"/>
    <property type="molecule type" value="Genomic_DNA"/>
</dbReference>
<dbReference type="InterPro" id="IPR032834">
    <property type="entry name" value="NatK-like_C"/>
</dbReference>
<feature type="transmembrane region" description="Helical" evidence="2">
    <location>
        <begin position="183"/>
        <end position="204"/>
    </location>
</feature>